<evidence type="ECO:0000256" key="4">
    <source>
        <dbReference type="ARBA" id="ARBA00022840"/>
    </source>
</evidence>
<evidence type="ECO:0000256" key="2">
    <source>
        <dbReference type="ARBA" id="ARBA00022741"/>
    </source>
</evidence>
<dbReference type="CDD" id="cd14014">
    <property type="entry name" value="STKc_PknB_like"/>
    <property type="match status" value="1"/>
</dbReference>
<dbReference type="AlphaFoldDB" id="A0A316FVN4"/>
<keyword evidence="3 6" id="KW-0418">Kinase</keyword>
<dbReference type="Pfam" id="PF13424">
    <property type="entry name" value="TPR_12"/>
    <property type="match status" value="2"/>
</dbReference>
<gene>
    <name evidence="6" type="ORF">C8D97_10551</name>
</gene>
<dbReference type="OrthoDB" id="9801841at2"/>
<dbReference type="PANTHER" id="PTHR43289:SF34">
    <property type="entry name" value="SERINE_THREONINE-PROTEIN KINASE YBDM-RELATED"/>
    <property type="match status" value="1"/>
</dbReference>
<evidence type="ECO:0000256" key="3">
    <source>
        <dbReference type="ARBA" id="ARBA00022777"/>
    </source>
</evidence>
<dbReference type="SMART" id="SM00028">
    <property type="entry name" value="TPR"/>
    <property type="match status" value="4"/>
</dbReference>
<evidence type="ECO:0000313" key="6">
    <source>
        <dbReference type="EMBL" id="PWK51736.1"/>
    </source>
</evidence>
<sequence length="874" mass="98367">MTDHFKNIEAIFNQVIELPQDQQYEKIKLLANDDQEVISDVIELIKADKEQRIASVLSQSADGFDTEQDHWIGQTIDSYLIKKLIASGGMGSVYLGERNEGDFTHYVAIKFISNALNAKSQSRFQVERQILASLNHPNIGKLLDGGKTSNNVPYLIMEFITGSPIDAYCQSNQLTLHQRLELFIKVCRGVQFAHENLIIHRDIKASNVLIDHLGEPKVVDFGIAKILSADPSSANTQTQQRLLTPDYASPEQVTGKTQGFATDVYGLGVLLYKLLTDTYPLKVNTSSGSSIEQVICHETPKKASVALTSQSKQVNQSQQDNQASLPWSPKQLKGSLDNVLNKALQKNPEDRYASVMEFAEDIKRFLANRPVLAKPPSLIERSSKFIIRNKIPVATAAMFLLAISITVVIYTVKLTHQRDIAIEQKRISDQRADELESTTQFITSIFSTANPREKGKANTTAKDLLDTALITVDKKLPKPSVSKARLLFNIGLAYKGLQHSDLAIDAFTKSHQTYLDAEGYESVDALKALHRLGDSLRQKYENEKALELLSYTVKRWEEIYQGPHNDIADGLNNLAICLRNLGRIDEAIEKQKRSIAMHQSLSPNLPLHTYYNNLSLMYRDKREMLRANEIVDMALQEFYSKGDQSDVGGMISVLQNSGMFKSRMGLFDQAIAKFSEALERSEGLYGPDSIKVMILKREFAQALHGANQYEKANTVFSDVYATCQEHCKGKYMLAMIEKYYALLLSDRGEHEKAIQLIDKSIKYYIAQFSTKNKSTVSALLNQAEIYRASTKEDLFLAKMSELDAIINDNTEHPQIYRNIYRLIMAEYHVSKGNHQPVQTLVAGLPEFFIADFGDKNTNYLRTMKLVRQLSQAGT</sequence>
<dbReference type="Pfam" id="PF13181">
    <property type="entry name" value="TPR_8"/>
    <property type="match status" value="1"/>
</dbReference>
<evidence type="ECO:0000313" key="7">
    <source>
        <dbReference type="Proteomes" id="UP000245790"/>
    </source>
</evidence>
<dbReference type="InterPro" id="IPR008271">
    <property type="entry name" value="Ser/Thr_kinase_AS"/>
</dbReference>
<dbReference type="InterPro" id="IPR011990">
    <property type="entry name" value="TPR-like_helical_dom_sf"/>
</dbReference>
<evidence type="ECO:0000259" key="5">
    <source>
        <dbReference type="PROSITE" id="PS50011"/>
    </source>
</evidence>
<keyword evidence="1" id="KW-0808">Transferase</keyword>
<dbReference type="Pfam" id="PF00069">
    <property type="entry name" value="Pkinase"/>
    <property type="match status" value="1"/>
</dbReference>
<dbReference type="GO" id="GO:0004674">
    <property type="term" value="F:protein serine/threonine kinase activity"/>
    <property type="evidence" value="ECO:0007669"/>
    <property type="project" value="TreeGrafter"/>
</dbReference>
<proteinExistence type="predicted"/>
<protein>
    <submittedName>
        <fullName evidence="6">Serine/threonine-protein kinase</fullName>
    </submittedName>
</protein>
<dbReference type="InterPro" id="IPR000719">
    <property type="entry name" value="Prot_kinase_dom"/>
</dbReference>
<accession>A0A316FVN4</accession>
<dbReference type="Gene3D" id="3.30.200.20">
    <property type="entry name" value="Phosphorylase Kinase, domain 1"/>
    <property type="match status" value="1"/>
</dbReference>
<dbReference type="GO" id="GO:0005524">
    <property type="term" value="F:ATP binding"/>
    <property type="evidence" value="ECO:0007669"/>
    <property type="project" value="UniProtKB-KW"/>
</dbReference>
<feature type="domain" description="Protein kinase" evidence="5">
    <location>
        <begin position="79"/>
        <end position="366"/>
    </location>
</feature>
<dbReference type="SMART" id="SM00220">
    <property type="entry name" value="S_TKc"/>
    <property type="match status" value="1"/>
</dbReference>
<dbReference type="SUPFAM" id="SSF56112">
    <property type="entry name" value="Protein kinase-like (PK-like)"/>
    <property type="match status" value="1"/>
</dbReference>
<dbReference type="PROSITE" id="PS00108">
    <property type="entry name" value="PROTEIN_KINASE_ST"/>
    <property type="match status" value="1"/>
</dbReference>
<dbReference type="SUPFAM" id="SSF48452">
    <property type="entry name" value="TPR-like"/>
    <property type="match status" value="2"/>
</dbReference>
<name>A0A316FVN4_9GAMM</name>
<comment type="caution">
    <text evidence="6">The sequence shown here is derived from an EMBL/GenBank/DDBJ whole genome shotgun (WGS) entry which is preliminary data.</text>
</comment>
<dbReference type="EMBL" id="QGGU01000005">
    <property type="protein sequence ID" value="PWK51736.1"/>
    <property type="molecule type" value="Genomic_DNA"/>
</dbReference>
<dbReference type="Gene3D" id="1.10.510.10">
    <property type="entry name" value="Transferase(Phosphotransferase) domain 1"/>
    <property type="match status" value="1"/>
</dbReference>
<dbReference type="InterPro" id="IPR019734">
    <property type="entry name" value="TPR_rpt"/>
</dbReference>
<dbReference type="PANTHER" id="PTHR43289">
    <property type="entry name" value="MITOGEN-ACTIVATED PROTEIN KINASE KINASE KINASE 20-RELATED"/>
    <property type="match status" value="1"/>
</dbReference>
<dbReference type="Proteomes" id="UP000245790">
    <property type="component" value="Unassembled WGS sequence"/>
</dbReference>
<dbReference type="PROSITE" id="PS50011">
    <property type="entry name" value="PROTEIN_KINASE_DOM"/>
    <property type="match status" value="1"/>
</dbReference>
<keyword evidence="2" id="KW-0547">Nucleotide-binding</keyword>
<dbReference type="Gene3D" id="1.25.40.10">
    <property type="entry name" value="Tetratricopeptide repeat domain"/>
    <property type="match status" value="2"/>
</dbReference>
<reference evidence="6 7" key="1">
    <citation type="submission" date="2018-05" db="EMBL/GenBank/DDBJ databases">
        <title>Genomic Encyclopedia of Type Strains, Phase IV (KMG-IV): sequencing the most valuable type-strain genomes for metagenomic binning, comparative biology and taxonomic classification.</title>
        <authorList>
            <person name="Goeker M."/>
        </authorList>
    </citation>
    <scope>NUCLEOTIDE SEQUENCE [LARGE SCALE GENOMIC DNA]</scope>
    <source>
        <strain evidence="6 7">DSM 25350</strain>
    </source>
</reference>
<keyword evidence="4" id="KW-0067">ATP-binding</keyword>
<evidence type="ECO:0000256" key="1">
    <source>
        <dbReference type="ARBA" id="ARBA00022679"/>
    </source>
</evidence>
<keyword evidence="7" id="KW-1185">Reference proteome</keyword>
<dbReference type="InterPro" id="IPR011009">
    <property type="entry name" value="Kinase-like_dom_sf"/>
</dbReference>
<organism evidence="6 7">
    <name type="scientific">Pleionea mediterranea</name>
    <dbReference type="NCBI Taxonomy" id="523701"/>
    <lineage>
        <taxon>Bacteria</taxon>
        <taxon>Pseudomonadati</taxon>
        <taxon>Pseudomonadota</taxon>
        <taxon>Gammaproteobacteria</taxon>
        <taxon>Oceanospirillales</taxon>
        <taxon>Pleioneaceae</taxon>
        <taxon>Pleionea</taxon>
    </lineage>
</organism>
<dbReference type="RefSeq" id="WP_109763133.1">
    <property type="nucleotide sequence ID" value="NZ_QGGU01000005.1"/>
</dbReference>